<evidence type="ECO:0000256" key="5">
    <source>
        <dbReference type="ARBA" id="ARBA00022741"/>
    </source>
</evidence>
<evidence type="ECO:0000256" key="1">
    <source>
        <dbReference type="ARBA" id="ARBA00008279"/>
    </source>
</evidence>
<dbReference type="Gene3D" id="3.30.300.20">
    <property type="match status" value="1"/>
</dbReference>
<evidence type="ECO:0000256" key="9">
    <source>
        <dbReference type="PROSITE-ProRule" id="PRU01049"/>
    </source>
</evidence>
<dbReference type="InterPro" id="IPR032859">
    <property type="entry name" value="KH_dom-like"/>
</dbReference>
<protein>
    <recommendedName>
        <fullName evidence="2 8">GTPase Der</fullName>
    </recommendedName>
    <alternativeName>
        <fullName evidence="7 8">GTP-binding protein EngA</fullName>
    </alternativeName>
</protein>
<feature type="binding site" evidence="8">
    <location>
        <begin position="9"/>
        <end position="16"/>
    </location>
    <ligand>
        <name>GTP</name>
        <dbReference type="ChEBI" id="CHEBI:37565"/>
        <label>1</label>
    </ligand>
</feature>
<evidence type="ECO:0000259" key="11">
    <source>
        <dbReference type="PROSITE" id="PS51712"/>
    </source>
</evidence>
<keyword evidence="6 8" id="KW-0342">GTP-binding</keyword>
<evidence type="ECO:0000256" key="10">
    <source>
        <dbReference type="SAM" id="MobiDB-lite"/>
    </source>
</evidence>
<dbReference type="Proteomes" id="UP000639859">
    <property type="component" value="Unassembled WGS sequence"/>
</dbReference>
<feature type="region of interest" description="Disordered" evidence="10">
    <location>
        <begin position="528"/>
        <end position="604"/>
    </location>
</feature>
<dbReference type="PROSITE" id="PS51712">
    <property type="entry name" value="G_ENGA"/>
    <property type="match status" value="2"/>
</dbReference>
<dbReference type="CDD" id="cd01894">
    <property type="entry name" value="EngA1"/>
    <property type="match status" value="1"/>
</dbReference>
<feature type="compositionally biased region" description="Basic and acidic residues" evidence="10">
    <location>
        <begin position="531"/>
        <end position="542"/>
    </location>
</feature>
<sequence>MPLKLAIVGRPNVGKSTLFNRLAGKKLALVDDQPGVTRDRRFAHGRLGDLDLELIDTAGFEDVTDESLEARMRAQTELAIEEADVALFVFDAREGLTPLDKIFAEMLRRRNKPVVVAANKSEGKQAEAGAAEAHRLGLGDPIPISGEHGEGMADLYAALLAVTPAELQEEFEDYDDDTKPIKIAIIGRPNAGKSTLVNRLIGEQRLLTGPEAGITRDSISVDWTWDGRKIRLVDTAGLRKKAKVNEKLEKLSTQDTIRSLTFAEVVLLVMDATHPFETQDLQIADLAEREGRCVVFILAKWDLVEDPGATLKGFVEHAERMLPQLRGAPVVALSGETGKGVERLMPAVIKTHRDWSTKVKTRDLNDWLQLAMQRHPPPSVGGKRVKPKYMAQTKARPPTFVLFSSRADQMPDHYRRYLVNSLRESFDLPGVPLRITIKSGANPYAEPEQGHVVKGKRAFEKKEAEKARLKASRNTVKKSAQRAAILAEAQADANKAEAKAEASKADSSAAEASKAVATKAAARKATAAKADAGKVDAPKADPGKAAVKSVKPQGPKAQKRVSTTPSYKVGAKSAGGKAGGPRRPVAGSRVVRGNKIPGGKPKGR</sequence>
<feature type="compositionally biased region" description="Low complexity" evidence="10">
    <location>
        <begin position="569"/>
        <end position="587"/>
    </location>
</feature>
<keyword evidence="3 8" id="KW-0690">Ribosome biogenesis</keyword>
<dbReference type="CDD" id="cd01895">
    <property type="entry name" value="EngA2"/>
    <property type="match status" value="1"/>
</dbReference>
<feature type="binding site" evidence="8">
    <location>
        <begin position="119"/>
        <end position="122"/>
    </location>
    <ligand>
        <name>GTP</name>
        <dbReference type="ChEBI" id="CHEBI:37565"/>
        <label>1</label>
    </ligand>
</feature>
<evidence type="ECO:0000256" key="2">
    <source>
        <dbReference type="ARBA" id="ARBA00020953"/>
    </source>
</evidence>
<reference evidence="12 13" key="1">
    <citation type="submission" date="2020-11" db="EMBL/GenBank/DDBJ databases">
        <title>genome sequence of strain KACC 18849.</title>
        <authorList>
            <person name="Gao J."/>
            <person name="Zhang X."/>
        </authorList>
    </citation>
    <scope>NUCLEOTIDE SEQUENCE [LARGE SCALE GENOMIC DNA]</scope>
    <source>
        <strain evidence="12 13">KACC 18849</strain>
    </source>
</reference>
<evidence type="ECO:0000256" key="7">
    <source>
        <dbReference type="ARBA" id="ARBA00032345"/>
    </source>
</evidence>
<dbReference type="HAMAP" id="MF_00195">
    <property type="entry name" value="GTPase_Der"/>
    <property type="match status" value="1"/>
</dbReference>
<keyword evidence="5 8" id="KW-0547">Nucleotide-binding</keyword>
<dbReference type="PANTHER" id="PTHR43834">
    <property type="entry name" value="GTPASE DER"/>
    <property type="match status" value="1"/>
</dbReference>
<dbReference type="EMBL" id="JADWOX010000002">
    <property type="protein sequence ID" value="MBI1683166.1"/>
    <property type="molecule type" value="Genomic_DNA"/>
</dbReference>
<evidence type="ECO:0000256" key="8">
    <source>
        <dbReference type="HAMAP-Rule" id="MF_00195"/>
    </source>
</evidence>
<dbReference type="Pfam" id="PF14714">
    <property type="entry name" value="KH_dom-like"/>
    <property type="match status" value="1"/>
</dbReference>
<dbReference type="InterPro" id="IPR005225">
    <property type="entry name" value="Small_GTP-bd"/>
</dbReference>
<feature type="domain" description="EngA-type G" evidence="11">
    <location>
        <begin position="181"/>
        <end position="356"/>
    </location>
</feature>
<dbReference type="InterPro" id="IPR006073">
    <property type="entry name" value="GTP-bd"/>
</dbReference>
<proteinExistence type="inferred from homology"/>
<comment type="caution">
    <text evidence="12">The sequence shown here is derived from an EMBL/GenBank/DDBJ whole genome shotgun (WGS) entry which is preliminary data.</text>
</comment>
<keyword evidence="4" id="KW-0677">Repeat</keyword>
<evidence type="ECO:0000313" key="12">
    <source>
        <dbReference type="EMBL" id="MBI1683166.1"/>
    </source>
</evidence>
<dbReference type="NCBIfam" id="TIGR03594">
    <property type="entry name" value="GTPase_EngA"/>
    <property type="match status" value="1"/>
</dbReference>
<dbReference type="InterPro" id="IPR027417">
    <property type="entry name" value="P-loop_NTPase"/>
</dbReference>
<feature type="binding site" evidence="8">
    <location>
        <begin position="187"/>
        <end position="194"/>
    </location>
    <ligand>
        <name>GTP</name>
        <dbReference type="ChEBI" id="CHEBI:37565"/>
        <label>2</label>
    </ligand>
</feature>
<evidence type="ECO:0000313" key="13">
    <source>
        <dbReference type="Proteomes" id="UP000639859"/>
    </source>
</evidence>
<comment type="similarity">
    <text evidence="1 8 9">Belongs to the TRAFAC class TrmE-Era-EngA-EngB-Septin-like GTPase superfamily. EngA (Der) GTPase family.</text>
</comment>
<keyword evidence="13" id="KW-1185">Reference proteome</keyword>
<dbReference type="PANTHER" id="PTHR43834:SF6">
    <property type="entry name" value="GTPASE DER"/>
    <property type="match status" value="1"/>
</dbReference>
<evidence type="ECO:0000256" key="6">
    <source>
        <dbReference type="ARBA" id="ARBA00023134"/>
    </source>
</evidence>
<feature type="domain" description="EngA-type G" evidence="11">
    <location>
        <begin position="3"/>
        <end position="167"/>
    </location>
</feature>
<gene>
    <name evidence="8 12" type="primary">der</name>
    <name evidence="12" type="ORF">I4Q42_05750</name>
</gene>
<dbReference type="NCBIfam" id="TIGR00231">
    <property type="entry name" value="small_GTP"/>
    <property type="match status" value="2"/>
</dbReference>
<dbReference type="InterPro" id="IPR031166">
    <property type="entry name" value="G_ENGA"/>
</dbReference>
<organism evidence="12 13">
    <name type="scientific">Caulobacter hibisci</name>
    <dbReference type="NCBI Taxonomy" id="2035993"/>
    <lineage>
        <taxon>Bacteria</taxon>
        <taxon>Pseudomonadati</taxon>
        <taxon>Pseudomonadota</taxon>
        <taxon>Alphaproteobacteria</taxon>
        <taxon>Caulobacterales</taxon>
        <taxon>Caulobacteraceae</taxon>
        <taxon>Caulobacter</taxon>
    </lineage>
</organism>
<feature type="binding site" evidence="8">
    <location>
        <begin position="234"/>
        <end position="238"/>
    </location>
    <ligand>
        <name>GTP</name>
        <dbReference type="ChEBI" id="CHEBI:37565"/>
        <label>2</label>
    </ligand>
</feature>
<comment type="caution">
    <text evidence="8">Lacks conserved residue(s) required for the propagation of feature annotation.</text>
</comment>
<feature type="binding site" evidence="8">
    <location>
        <begin position="56"/>
        <end position="60"/>
    </location>
    <ligand>
        <name>GTP</name>
        <dbReference type="ChEBI" id="CHEBI:37565"/>
        <label>1</label>
    </ligand>
</feature>
<dbReference type="InterPro" id="IPR015946">
    <property type="entry name" value="KH_dom-like_a/b"/>
</dbReference>
<dbReference type="SUPFAM" id="SSF52540">
    <property type="entry name" value="P-loop containing nucleoside triphosphate hydrolases"/>
    <property type="match status" value="2"/>
</dbReference>
<name>A0ABS0SUU2_9CAUL</name>
<evidence type="ECO:0000256" key="3">
    <source>
        <dbReference type="ARBA" id="ARBA00022517"/>
    </source>
</evidence>
<accession>A0ABS0SUU2</accession>
<comment type="subunit">
    <text evidence="8">Associates with the 50S ribosomal subunit.</text>
</comment>
<evidence type="ECO:0000256" key="4">
    <source>
        <dbReference type="ARBA" id="ARBA00022737"/>
    </source>
</evidence>
<comment type="function">
    <text evidence="8">GTPase that plays an essential role in the late steps of ribosome biogenesis.</text>
</comment>
<dbReference type="RefSeq" id="WP_198575092.1">
    <property type="nucleotide sequence ID" value="NZ_JADWOX010000002.1"/>
</dbReference>
<dbReference type="PRINTS" id="PR00326">
    <property type="entry name" value="GTP1OBG"/>
</dbReference>
<dbReference type="Gene3D" id="3.40.50.300">
    <property type="entry name" value="P-loop containing nucleotide triphosphate hydrolases"/>
    <property type="match status" value="2"/>
</dbReference>
<dbReference type="InterPro" id="IPR016484">
    <property type="entry name" value="GTPase_Der"/>
</dbReference>
<dbReference type="Pfam" id="PF01926">
    <property type="entry name" value="MMR_HSR1"/>
    <property type="match status" value="2"/>
</dbReference>